<gene>
    <name evidence="1" type="ORF">KDK95_29575</name>
</gene>
<reference evidence="1" key="1">
    <citation type="submission" date="2021-04" db="EMBL/GenBank/DDBJ databases">
        <title>Genome based classification of Actinospica acidithermotolerans sp. nov., an actinobacterium isolated from an Indonesian hot spring.</title>
        <authorList>
            <person name="Kusuma A.B."/>
            <person name="Putra K.E."/>
            <person name="Nafisah S."/>
            <person name="Loh J."/>
            <person name="Nouioui I."/>
            <person name="Goodfellow M."/>
        </authorList>
    </citation>
    <scope>NUCLEOTIDE SEQUENCE</scope>
    <source>
        <strain evidence="1">MGRD01-02</strain>
    </source>
</reference>
<proteinExistence type="predicted"/>
<evidence type="ECO:0000313" key="2">
    <source>
        <dbReference type="Proteomes" id="UP000676325"/>
    </source>
</evidence>
<protein>
    <submittedName>
        <fullName evidence="1">Uncharacterized protein</fullName>
    </submittedName>
</protein>
<name>A0A941IMY8_9ACTN</name>
<dbReference type="EMBL" id="JAGSOH010000135">
    <property type="protein sequence ID" value="MBR7830488.1"/>
    <property type="molecule type" value="Genomic_DNA"/>
</dbReference>
<comment type="caution">
    <text evidence="1">The sequence shown here is derived from an EMBL/GenBank/DDBJ whole genome shotgun (WGS) entry which is preliminary data.</text>
</comment>
<dbReference type="AlphaFoldDB" id="A0A941IMY8"/>
<evidence type="ECO:0000313" key="1">
    <source>
        <dbReference type="EMBL" id="MBR7830488.1"/>
    </source>
</evidence>
<accession>A0A941IMY8</accession>
<organism evidence="1 2">
    <name type="scientific">Actinospica acidithermotolerans</name>
    <dbReference type="NCBI Taxonomy" id="2828514"/>
    <lineage>
        <taxon>Bacteria</taxon>
        <taxon>Bacillati</taxon>
        <taxon>Actinomycetota</taxon>
        <taxon>Actinomycetes</taxon>
        <taxon>Catenulisporales</taxon>
        <taxon>Actinospicaceae</taxon>
        <taxon>Actinospica</taxon>
    </lineage>
</organism>
<dbReference type="Proteomes" id="UP000676325">
    <property type="component" value="Unassembled WGS sequence"/>
</dbReference>
<dbReference type="RefSeq" id="WP_212521614.1">
    <property type="nucleotide sequence ID" value="NZ_JAGSOH010000135.1"/>
</dbReference>
<sequence length="109" mass="12073">MSDLNAPSEPVPNQLRILAAQENLGNLISIHRPATRLARLVLRGSRVYLYDKGFVLSDGRGSLGLFPADQVTVTAKAGGWLIARQDGARFRLTRHWSEHRALGERLASR</sequence>
<keyword evidence="2" id="KW-1185">Reference proteome</keyword>